<gene>
    <name evidence="4" type="ORF">BED41_11800</name>
</gene>
<keyword evidence="1 4" id="KW-0378">Hydrolase</keyword>
<proteinExistence type="predicted"/>
<keyword evidence="5" id="KW-1185">Reference proteome</keyword>
<dbReference type="PANTHER" id="PTHR12304">
    <property type="entry name" value="INOSINE-URIDINE PREFERRING NUCLEOSIDE HYDROLASE"/>
    <property type="match status" value="1"/>
</dbReference>
<evidence type="ECO:0000313" key="5">
    <source>
        <dbReference type="Proteomes" id="UP000093044"/>
    </source>
</evidence>
<dbReference type="Proteomes" id="UP000093044">
    <property type="component" value="Chromosome"/>
</dbReference>
<dbReference type="AlphaFoldDB" id="A0A1B2I6U7"/>
<evidence type="ECO:0000259" key="3">
    <source>
        <dbReference type="Pfam" id="PF01156"/>
    </source>
</evidence>
<dbReference type="KEGG" id="cpor:BED41_11800"/>
<evidence type="ECO:0000256" key="2">
    <source>
        <dbReference type="ARBA" id="ARBA00023295"/>
    </source>
</evidence>
<reference evidence="4" key="1">
    <citation type="submission" date="2016-08" db="EMBL/GenBank/DDBJ databases">
        <title>Complete genome of Cloacibacillus porcorum.</title>
        <authorList>
            <person name="Looft T."/>
            <person name="Bayles D.O."/>
            <person name="Alt D.P."/>
        </authorList>
    </citation>
    <scope>NUCLEOTIDE SEQUENCE [LARGE SCALE GENOMIC DNA]</scope>
    <source>
        <strain evidence="4">CL-84</strain>
    </source>
</reference>
<protein>
    <submittedName>
        <fullName evidence="4">Nucleoside hydrolase</fullName>
    </submittedName>
</protein>
<name>A0A1B2I6U7_9BACT</name>
<dbReference type="GO" id="GO:0008477">
    <property type="term" value="F:purine nucleosidase activity"/>
    <property type="evidence" value="ECO:0007669"/>
    <property type="project" value="TreeGrafter"/>
</dbReference>
<dbReference type="PANTHER" id="PTHR12304:SF4">
    <property type="entry name" value="URIDINE NUCLEOSIDASE"/>
    <property type="match status" value="1"/>
</dbReference>
<dbReference type="GO" id="GO:0005829">
    <property type="term" value="C:cytosol"/>
    <property type="evidence" value="ECO:0007669"/>
    <property type="project" value="TreeGrafter"/>
</dbReference>
<dbReference type="GO" id="GO:0006152">
    <property type="term" value="P:purine nucleoside catabolic process"/>
    <property type="evidence" value="ECO:0007669"/>
    <property type="project" value="TreeGrafter"/>
</dbReference>
<sequence>MIYGNNHILDFLCILFIIAFFTKTAAAGVTCVEKELVILDSDMVEIYDDGMAMAMLALSPKVELLGVSVVAGNTWVEEGTAFALRQLEGIGRAETIPVAMGVNHPLRGGRLANMKEERELFGFGRDNWQGAGGYPRPESWRAVYKNTYRLEPQSAPLGEHAADFIIEQVKKYPGRVTIAAIGPCGNIAEAVRKAPEIVPLVKRVVYMGGAFFQEGNVTPAAEFNCWFDPEAAKIALRSPFKEQIIVPLDVCEKVKLSAKRYAETEENIKNPVFLEMVHRNFRYEKFKTEPDYVTYIWDTIVSAIIIDPTVITEEITLPVDVNDDYSLSYGQTLAFKGGAPRGAQSARIVLSVDEDKLWKMIFNSCNAL</sequence>
<feature type="domain" description="Inosine/uridine-preferring nucleoside hydrolase" evidence="3">
    <location>
        <begin position="37"/>
        <end position="359"/>
    </location>
</feature>
<keyword evidence="2" id="KW-0326">Glycosidase</keyword>
<dbReference type="EMBL" id="CP016757">
    <property type="protein sequence ID" value="ANZ45699.1"/>
    <property type="molecule type" value="Genomic_DNA"/>
</dbReference>
<dbReference type="InterPro" id="IPR001910">
    <property type="entry name" value="Inosine/uridine_hydrolase_dom"/>
</dbReference>
<accession>A0A1B2I6U7</accession>
<dbReference type="InterPro" id="IPR023186">
    <property type="entry name" value="IUNH"/>
</dbReference>
<dbReference type="SUPFAM" id="SSF53590">
    <property type="entry name" value="Nucleoside hydrolase"/>
    <property type="match status" value="1"/>
</dbReference>
<evidence type="ECO:0000256" key="1">
    <source>
        <dbReference type="ARBA" id="ARBA00022801"/>
    </source>
</evidence>
<evidence type="ECO:0000313" key="4">
    <source>
        <dbReference type="EMBL" id="ANZ45699.1"/>
    </source>
</evidence>
<dbReference type="Pfam" id="PF01156">
    <property type="entry name" value="IU_nuc_hydro"/>
    <property type="match status" value="1"/>
</dbReference>
<organism evidence="4 5">
    <name type="scientific">Cloacibacillus porcorum</name>
    <dbReference type="NCBI Taxonomy" id="1197717"/>
    <lineage>
        <taxon>Bacteria</taxon>
        <taxon>Thermotogati</taxon>
        <taxon>Synergistota</taxon>
        <taxon>Synergistia</taxon>
        <taxon>Synergistales</taxon>
        <taxon>Synergistaceae</taxon>
        <taxon>Cloacibacillus</taxon>
    </lineage>
</organism>
<dbReference type="Gene3D" id="3.90.245.10">
    <property type="entry name" value="Ribonucleoside hydrolase-like"/>
    <property type="match status" value="1"/>
</dbReference>
<dbReference type="STRING" id="1197717.BED41_11800"/>
<dbReference type="InterPro" id="IPR036452">
    <property type="entry name" value="Ribo_hydro-like"/>
</dbReference>
<dbReference type="OrthoDB" id="9797882at2"/>